<organism evidence="1 2">
    <name type="scientific">Canavalia gladiata</name>
    <name type="common">Sword bean</name>
    <name type="synonym">Dolichos gladiatus</name>
    <dbReference type="NCBI Taxonomy" id="3824"/>
    <lineage>
        <taxon>Eukaryota</taxon>
        <taxon>Viridiplantae</taxon>
        <taxon>Streptophyta</taxon>
        <taxon>Embryophyta</taxon>
        <taxon>Tracheophyta</taxon>
        <taxon>Spermatophyta</taxon>
        <taxon>Magnoliopsida</taxon>
        <taxon>eudicotyledons</taxon>
        <taxon>Gunneridae</taxon>
        <taxon>Pentapetalae</taxon>
        <taxon>rosids</taxon>
        <taxon>fabids</taxon>
        <taxon>Fabales</taxon>
        <taxon>Fabaceae</taxon>
        <taxon>Papilionoideae</taxon>
        <taxon>50 kb inversion clade</taxon>
        <taxon>NPAAA clade</taxon>
        <taxon>indigoferoid/millettioid clade</taxon>
        <taxon>Phaseoleae</taxon>
        <taxon>Canavalia</taxon>
    </lineage>
</organism>
<protein>
    <submittedName>
        <fullName evidence="1">Uncharacterized protein</fullName>
    </submittedName>
</protein>
<reference evidence="1 2" key="1">
    <citation type="submission" date="2024-01" db="EMBL/GenBank/DDBJ databases">
        <title>The genomes of 5 underutilized Papilionoideae crops provide insights into root nodulation and disease resistanc.</title>
        <authorList>
            <person name="Jiang F."/>
        </authorList>
    </citation>
    <scope>NUCLEOTIDE SEQUENCE [LARGE SCALE GENOMIC DNA]</scope>
    <source>
        <strain evidence="1">LVBAO_FW01</strain>
        <tissue evidence="1">Leaves</tissue>
    </source>
</reference>
<name>A0AAN9L5E8_CANGL</name>
<dbReference type="AlphaFoldDB" id="A0AAN9L5E8"/>
<dbReference type="Proteomes" id="UP001367508">
    <property type="component" value="Unassembled WGS sequence"/>
</dbReference>
<proteinExistence type="predicted"/>
<comment type="caution">
    <text evidence="1">The sequence shown here is derived from an EMBL/GenBank/DDBJ whole genome shotgun (WGS) entry which is preliminary data.</text>
</comment>
<sequence length="131" mass="14205">MRVQSTITTDIRHQFCSVCKATRIAPSSSDTDLGLGSIPTYTSCSAQNIKNAMFPLGKGCPRVSSGHSAFIYSDHSYDHYMGAFVVFVKTNSYGEGPKPSSLWLATTTTTECRASSTLTVFVVLKSLHDEP</sequence>
<gene>
    <name evidence="1" type="ORF">VNO77_22553</name>
</gene>
<accession>A0AAN9L5E8</accession>
<evidence type="ECO:0000313" key="2">
    <source>
        <dbReference type="Proteomes" id="UP001367508"/>
    </source>
</evidence>
<dbReference type="EMBL" id="JAYMYQ010000005">
    <property type="protein sequence ID" value="KAK7328447.1"/>
    <property type="molecule type" value="Genomic_DNA"/>
</dbReference>
<evidence type="ECO:0000313" key="1">
    <source>
        <dbReference type="EMBL" id="KAK7328447.1"/>
    </source>
</evidence>
<keyword evidence="2" id="KW-1185">Reference proteome</keyword>